<keyword evidence="2" id="KW-1185">Reference proteome</keyword>
<evidence type="ECO:0008006" key="3">
    <source>
        <dbReference type="Google" id="ProtNLM"/>
    </source>
</evidence>
<organism evidence="1 2">
    <name type="scientific">Nannocystis radixulma</name>
    <dbReference type="NCBI Taxonomy" id="2995305"/>
    <lineage>
        <taxon>Bacteria</taxon>
        <taxon>Pseudomonadati</taxon>
        <taxon>Myxococcota</taxon>
        <taxon>Polyangia</taxon>
        <taxon>Nannocystales</taxon>
        <taxon>Nannocystaceae</taxon>
        <taxon>Nannocystis</taxon>
    </lineage>
</organism>
<dbReference type="InterPro" id="IPR011051">
    <property type="entry name" value="RmlC_Cupin_sf"/>
</dbReference>
<protein>
    <recommendedName>
        <fullName evidence="3">Cupin domain-containing protein</fullName>
    </recommendedName>
</protein>
<dbReference type="Gene3D" id="2.60.120.10">
    <property type="entry name" value="Jelly Rolls"/>
    <property type="match status" value="1"/>
</dbReference>
<reference evidence="1 2" key="1">
    <citation type="submission" date="2022-11" db="EMBL/GenBank/DDBJ databases">
        <title>Minimal conservation of predation-associated metabolite biosynthetic gene clusters underscores biosynthetic potential of Myxococcota including descriptions for ten novel species: Archangium lansinium sp. nov., Myxococcus landrumus sp. nov., Nannocystis bai.</title>
        <authorList>
            <person name="Ahearne A."/>
            <person name="Stevens C."/>
            <person name="Dowd S."/>
        </authorList>
    </citation>
    <scope>NUCLEOTIDE SEQUENCE [LARGE SCALE GENOMIC DNA]</scope>
    <source>
        <strain evidence="1 2">NCELM</strain>
    </source>
</reference>
<name>A0ABT5BEZ5_9BACT</name>
<evidence type="ECO:0000313" key="1">
    <source>
        <dbReference type="EMBL" id="MDC0672718.1"/>
    </source>
</evidence>
<proteinExistence type="predicted"/>
<dbReference type="Proteomes" id="UP001217838">
    <property type="component" value="Unassembled WGS sequence"/>
</dbReference>
<sequence>MKVIDLPAAFAAAPTAPGAAEFVAEFVAGPCRVGVVARGQGASDGAWERHDGGDELLVIMRGRAIFTITRLDGATEVVEVGPAQALLIPRGAAHTATVLDEVHVFFVSPSEGNHEWSTTPGAS</sequence>
<gene>
    <name evidence="1" type="ORF">POL58_33510</name>
</gene>
<dbReference type="InterPro" id="IPR014710">
    <property type="entry name" value="RmlC-like_jellyroll"/>
</dbReference>
<comment type="caution">
    <text evidence="1">The sequence shown here is derived from an EMBL/GenBank/DDBJ whole genome shotgun (WGS) entry which is preliminary data.</text>
</comment>
<evidence type="ECO:0000313" key="2">
    <source>
        <dbReference type="Proteomes" id="UP001217838"/>
    </source>
</evidence>
<dbReference type="RefSeq" id="WP_272004705.1">
    <property type="nucleotide sequence ID" value="NZ_JAQNDN010000019.1"/>
</dbReference>
<dbReference type="SUPFAM" id="SSF51182">
    <property type="entry name" value="RmlC-like cupins"/>
    <property type="match status" value="1"/>
</dbReference>
<accession>A0ABT5BEZ5</accession>
<dbReference type="EMBL" id="JAQNDN010000019">
    <property type="protein sequence ID" value="MDC0672718.1"/>
    <property type="molecule type" value="Genomic_DNA"/>
</dbReference>